<dbReference type="Pfam" id="PF04222">
    <property type="entry name" value="DUF416"/>
    <property type="match status" value="1"/>
</dbReference>
<evidence type="ECO:0000313" key="1">
    <source>
        <dbReference type="EMBL" id="OJJ27652.1"/>
    </source>
</evidence>
<dbReference type="InterPro" id="IPR007338">
    <property type="entry name" value="DUF416"/>
</dbReference>
<name>A0A1L9QYF4_9CYAN</name>
<proteinExistence type="predicted"/>
<comment type="caution">
    <text evidence="1">The sequence shown here is derived from an EMBL/GenBank/DDBJ whole genome shotgun (WGS) entry which is preliminary data.</text>
</comment>
<dbReference type="AlphaFoldDB" id="A0A1L9QYF4"/>
<accession>A0A1L9QYF4</accession>
<organism evidence="1 2">
    <name type="scientific">Roseofilum reptotaenium AO1-A</name>
    <dbReference type="NCBI Taxonomy" id="1925591"/>
    <lineage>
        <taxon>Bacteria</taxon>
        <taxon>Bacillati</taxon>
        <taxon>Cyanobacteriota</taxon>
        <taxon>Cyanophyceae</taxon>
        <taxon>Desertifilales</taxon>
        <taxon>Desertifilaceae</taxon>
        <taxon>Roseofilum</taxon>
    </lineage>
</organism>
<dbReference type="Gene3D" id="1.20.1590.10">
    <property type="entry name" value="YP_001051499.1 domain like"/>
    <property type="match status" value="1"/>
</dbReference>
<dbReference type="Proteomes" id="UP000183940">
    <property type="component" value="Unassembled WGS sequence"/>
</dbReference>
<keyword evidence="2" id="KW-1185">Reference proteome</keyword>
<dbReference type="STRING" id="1925591.BI308_00955"/>
<evidence type="ECO:0008006" key="3">
    <source>
        <dbReference type="Google" id="ProtNLM"/>
    </source>
</evidence>
<evidence type="ECO:0000313" key="2">
    <source>
        <dbReference type="Proteomes" id="UP000183940"/>
    </source>
</evidence>
<protein>
    <recommendedName>
        <fullName evidence="3">DUF416 domain-containing protein</fullName>
    </recommendedName>
</protein>
<dbReference type="InterPro" id="IPR023381">
    <property type="entry name" value="YP001051499.1-like_dom_sf"/>
</dbReference>
<dbReference type="EMBL" id="MLAW01000001">
    <property type="protein sequence ID" value="OJJ27652.1"/>
    <property type="molecule type" value="Genomic_DNA"/>
</dbReference>
<reference evidence="1" key="1">
    <citation type="submission" date="2016-10" db="EMBL/GenBank/DDBJ databases">
        <title>CRISPR-Cas defence system in Roseofilum reptotaenium: evidence of a bacteriophage-cyanobacterium arms race in the coral black band disease.</title>
        <authorList>
            <person name="Buerger P."/>
            <person name="Wood-Charlson E.M."/>
            <person name="Weynberg K.D."/>
            <person name="Willis B."/>
            <person name="Van Oppen M.J."/>
        </authorList>
    </citation>
    <scope>NUCLEOTIDE SEQUENCE [LARGE SCALE GENOMIC DNA]</scope>
    <source>
        <strain evidence="1">AO1-A</strain>
    </source>
</reference>
<sequence>MKLDFFEFEKLEIIVEDLSPCHQIAFSAAMCERMFPIYEVFSQEEGVGSPQILRRSLDEIWKILHGKLAEVELINTLIKECDEEVVASESITKSQFDLEQILAIEVICVTLDSCLEPTTKKIVRVAACVTNAIFAFFQLRQEEADPTWEQKSFIEQKEFIVNHQLTQQEIQKQEEDLLKLQDSKTLDNELLDWLRNSSSNRCIVDLSWNLN</sequence>
<gene>
    <name evidence="1" type="ORF">BI308_00955</name>
</gene>